<accession>A0ABQ5QRV3</accession>
<protein>
    <submittedName>
        <fullName evidence="1">Uncharacterized protein</fullName>
    </submittedName>
</protein>
<dbReference type="Pfam" id="PF12691">
    <property type="entry name" value="Phage_tail_terminator_6"/>
    <property type="match status" value="1"/>
</dbReference>
<proteinExistence type="predicted"/>
<sequence>MAGEGWTSLLLVGIAQRLHTAGIGTWRATGAYMVNETAIVIRAIPQTPNLLITLAPYPVGTALRGMQDHTSAIQIRVRGTEDPRVCDDLADAIFDDLDSLGRATLNTVAVVDMWRQSYTSLGQDAQNRWERSENYYVEAMRATTNRTD</sequence>
<organism evidence="1 2">
    <name type="scientific">Phytohabitans aurantiacus</name>
    <dbReference type="NCBI Taxonomy" id="3016789"/>
    <lineage>
        <taxon>Bacteria</taxon>
        <taxon>Bacillati</taxon>
        <taxon>Actinomycetota</taxon>
        <taxon>Actinomycetes</taxon>
        <taxon>Micromonosporales</taxon>
        <taxon>Micromonosporaceae</taxon>
    </lineage>
</organism>
<comment type="caution">
    <text evidence="1">The sequence shown here is derived from an EMBL/GenBank/DDBJ whole genome shotgun (WGS) entry which is preliminary data.</text>
</comment>
<gene>
    <name evidence="1" type="ORF">Pa4123_26200</name>
</gene>
<keyword evidence="2" id="KW-1185">Reference proteome</keyword>
<evidence type="ECO:0000313" key="1">
    <source>
        <dbReference type="EMBL" id="GLH97345.1"/>
    </source>
</evidence>
<dbReference type="EMBL" id="BSDI01000010">
    <property type="protein sequence ID" value="GLH97345.1"/>
    <property type="molecule type" value="Genomic_DNA"/>
</dbReference>
<name>A0ABQ5QRV3_9ACTN</name>
<dbReference type="InterPro" id="IPR024411">
    <property type="entry name" value="Tail_terminator_phage"/>
</dbReference>
<reference evidence="1" key="1">
    <citation type="submission" date="2022-12" db="EMBL/GenBank/DDBJ databases">
        <title>New Phytohabitans aurantiacus sp. RD004123 nov., an actinomycete isolated from soil.</title>
        <authorList>
            <person name="Triningsih D.W."/>
            <person name="Harunari E."/>
            <person name="Igarashi Y."/>
        </authorList>
    </citation>
    <scope>NUCLEOTIDE SEQUENCE</scope>
    <source>
        <strain evidence="1">RD004123</strain>
    </source>
</reference>
<evidence type="ECO:0000313" key="2">
    <source>
        <dbReference type="Proteomes" id="UP001144280"/>
    </source>
</evidence>
<dbReference type="Proteomes" id="UP001144280">
    <property type="component" value="Unassembled WGS sequence"/>
</dbReference>
<dbReference type="RefSeq" id="WP_281895135.1">
    <property type="nucleotide sequence ID" value="NZ_BSDI01000010.1"/>
</dbReference>